<reference evidence="6 7" key="1">
    <citation type="submission" date="2018-09" db="EMBL/GenBank/DDBJ databases">
        <title>Paenibacillus SK2017-BO5.</title>
        <authorList>
            <person name="Piskunova J.V."/>
            <person name="Dubiley S.A."/>
            <person name="Severinov K.V."/>
        </authorList>
    </citation>
    <scope>NUCLEOTIDE SEQUENCE [LARGE SCALE GENOMIC DNA]</scope>
    <source>
        <strain evidence="6 7">BO5</strain>
    </source>
</reference>
<evidence type="ECO:0000256" key="2">
    <source>
        <dbReference type="ARBA" id="ARBA00023082"/>
    </source>
</evidence>
<organism evidence="6 7">
    <name type="scientific">Paenibacillus thiaminolyticus</name>
    <name type="common">Bacillus thiaminolyticus</name>
    <dbReference type="NCBI Taxonomy" id="49283"/>
    <lineage>
        <taxon>Bacteria</taxon>
        <taxon>Bacillati</taxon>
        <taxon>Bacillota</taxon>
        <taxon>Bacilli</taxon>
        <taxon>Bacillales</taxon>
        <taxon>Paenibacillaceae</taxon>
        <taxon>Paenibacillus</taxon>
    </lineage>
</organism>
<dbReference type="GO" id="GO:0006352">
    <property type="term" value="P:DNA-templated transcription initiation"/>
    <property type="evidence" value="ECO:0007669"/>
    <property type="project" value="InterPro"/>
</dbReference>
<dbReference type="Gene3D" id="1.10.1740.10">
    <property type="match status" value="1"/>
</dbReference>
<accession>A0A3A3GCZ0</accession>
<keyword evidence="3" id="KW-0238">DNA-binding</keyword>
<comment type="caution">
    <text evidence="6">The sequence shown here is derived from an EMBL/GenBank/DDBJ whole genome shotgun (WGS) entry which is preliminary data.</text>
</comment>
<dbReference type="InterPro" id="IPR013325">
    <property type="entry name" value="RNA_pol_sigma_r2"/>
</dbReference>
<evidence type="ECO:0000259" key="5">
    <source>
        <dbReference type="Pfam" id="PF04542"/>
    </source>
</evidence>
<dbReference type="Proteomes" id="UP000266177">
    <property type="component" value="Unassembled WGS sequence"/>
</dbReference>
<dbReference type="OrthoDB" id="9794508at2"/>
<name>A0A3A3GCZ0_PANTH</name>
<dbReference type="PANTHER" id="PTHR43133">
    <property type="entry name" value="RNA POLYMERASE ECF-TYPE SIGMA FACTO"/>
    <property type="match status" value="1"/>
</dbReference>
<keyword evidence="1" id="KW-0805">Transcription regulation</keyword>
<evidence type="ECO:0000256" key="1">
    <source>
        <dbReference type="ARBA" id="ARBA00023015"/>
    </source>
</evidence>
<dbReference type="GO" id="GO:0016987">
    <property type="term" value="F:sigma factor activity"/>
    <property type="evidence" value="ECO:0007669"/>
    <property type="project" value="UniProtKB-KW"/>
</dbReference>
<dbReference type="AlphaFoldDB" id="A0A3A3GCZ0"/>
<evidence type="ECO:0000313" key="7">
    <source>
        <dbReference type="Proteomes" id="UP000266177"/>
    </source>
</evidence>
<protein>
    <recommendedName>
        <fullName evidence="5">RNA polymerase sigma-70 region 2 domain-containing protein</fullName>
    </recommendedName>
</protein>
<evidence type="ECO:0000313" key="6">
    <source>
        <dbReference type="EMBL" id="RJG15094.1"/>
    </source>
</evidence>
<dbReference type="InterPro" id="IPR039425">
    <property type="entry name" value="RNA_pol_sigma-70-like"/>
</dbReference>
<dbReference type="Pfam" id="PF04542">
    <property type="entry name" value="Sigma70_r2"/>
    <property type="match status" value="1"/>
</dbReference>
<gene>
    <name evidence="6" type="ORF">DQX05_29990</name>
</gene>
<dbReference type="GO" id="GO:0003677">
    <property type="term" value="F:DNA binding"/>
    <property type="evidence" value="ECO:0007669"/>
    <property type="project" value="UniProtKB-KW"/>
</dbReference>
<proteinExistence type="predicted"/>
<dbReference type="EMBL" id="QYZD01000086">
    <property type="protein sequence ID" value="RJG15094.1"/>
    <property type="molecule type" value="Genomic_DNA"/>
</dbReference>
<dbReference type="SUPFAM" id="SSF88946">
    <property type="entry name" value="Sigma2 domain of RNA polymerase sigma factors"/>
    <property type="match status" value="1"/>
</dbReference>
<sequence length="169" mass="19117">MMEMQPCSRLIASIYIESHWGEKMNAEQEWVNRLRGGDREALRSLMDAYGNDVMRTAVLLLGDQHGAEDISQEVFWIVFRRIHQKSENGRLRAWIMKITVNLCRAQMRKPVMEAAILQGAAVAGRNLLHRNHGFGGAASYIAGVHPEAVLCRAGDHRASLFSRLAHCRH</sequence>
<keyword evidence="4" id="KW-0804">Transcription</keyword>
<dbReference type="PANTHER" id="PTHR43133:SF8">
    <property type="entry name" value="RNA POLYMERASE SIGMA FACTOR HI_1459-RELATED"/>
    <property type="match status" value="1"/>
</dbReference>
<dbReference type="InterPro" id="IPR007627">
    <property type="entry name" value="RNA_pol_sigma70_r2"/>
</dbReference>
<keyword evidence="2" id="KW-0731">Sigma factor</keyword>
<evidence type="ECO:0000256" key="4">
    <source>
        <dbReference type="ARBA" id="ARBA00023163"/>
    </source>
</evidence>
<evidence type="ECO:0000256" key="3">
    <source>
        <dbReference type="ARBA" id="ARBA00023125"/>
    </source>
</evidence>
<feature type="domain" description="RNA polymerase sigma-70 region 2" evidence="5">
    <location>
        <begin position="45"/>
        <end position="109"/>
    </location>
</feature>